<keyword evidence="2" id="KW-0444">Lipid biosynthesis</keyword>
<keyword evidence="7" id="KW-1208">Phospholipid metabolism</keyword>
<evidence type="ECO:0000313" key="11">
    <source>
        <dbReference type="Proteomes" id="UP000231564"/>
    </source>
</evidence>
<evidence type="ECO:0000256" key="9">
    <source>
        <dbReference type="SAM" id="Phobius"/>
    </source>
</evidence>
<dbReference type="Proteomes" id="UP000231564">
    <property type="component" value="Chromosome MARIT"/>
</dbReference>
<evidence type="ECO:0000256" key="1">
    <source>
        <dbReference type="ARBA" id="ARBA00022475"/>
    </source>
</evidence>
<dbReference type="EMBL" id="LT634361">
    <property type="protein sequence ID" value="SFZ81358.1"/>
    <property type="molecule type" value="Genomic_DNA"/>
</dbReference>
<reference evidence="10 11" key="1">
    <citation type="submission" date="2016-11" db="EMBL/GenBank/DDBJ databases">
        <authorList>
            <person name="Jaros S."/>
            <person name="Januszkiewicz K."/>
            <person name="Wedrychowicz H."/>
        </authorList>
    </citation>
    <scope>NUCLEOTIDE SEQUENCE [LARGE SCALE GENOMIC DNA]</scope>
    <source>
        <strain evidence="10">NCIMB 2154T</strain>
    </source>
</reference>
<feature type="transmembrane region" description="Helical" evidence="9">
    <location>
        <begin position="35"/>
        <end position="52"/>
    </location>
</feature>
<evidence type="ECO:0000256" key="3">
    <source>
        <dbReference type="ARBA" id="ARBA00023098"/>
    </source>
</evidence>
<dbReference type="PANTHER" id="PTHR35809">
    <property type="entry name" value="ARCHAETIDYLSERINE DECARBOXYLASE PROENZYME-RELATED"/>
    <property type="match status" value="1"/>
</dbReference>
<dbReference type="GO" id="GO:0008654">
    <property type="term" value="P:phospholipid biosynthetic process"/>
    <property type="evidence" value="ECO:0007669"/>
    <property type="project" value="UniProtKB-KW"/>
</dbReference>
<gene>
    <name evidence="10" type="ORF">MARIT_1069</name>
</gene>
<dbReference type="AlphaFoldDB" id="A0A2H1E845"/>
<keyword evidence="9" id="KW-0812">Transmembrane</keyword>
<keyword evidence="6" id="KW-0594">Phospholipid biosynthesis</keyword>
<dbReference type="GeneID" id="47722633"/>
<keyword evidence="5" id="KW-0865">Zymogen</keyword>
<name>A0A2H1E845_9FLAO</name>
<evidence type="ECO:0000313" key="10">
    <source>
        <dbReference type="EMBL" id="SFZ81358.1"/>
    </source>
</evidence>
<feature type="transmembrane region" description="Helical" evidence="9">
    <location>
        <begin position="7"/>
        <end position="29"/>
    </location>
</feature>
<keyword evidence="11" id="KW-1185">Reference proteome</keyword>
<keyword evidence="3" id="KW-0443">Lipid metabolism</keyword>
<dbReference type="InterPro" id="IPR033175">
    <property type="entry name" value="PSD-A"/>
</dbReference>
<evidence type="ECO:0000256" key="7">
    <source>
        <dbReference type="ARBA" id="ARBA00023264"/>
    </source>
</evidence>
<dbReference type="PANTHER" id="PTHR35809:SF1">
    <property type="entry name" value="ARCHAETIDYLSERINE DECARBOXYLASE PROENZYME-RELATED"/>
    <property type="match status" value="1"/>
</dbReference>
<dbReference type="RefSeq" id="WP_100210958.1">
    <property type="nucleotide sequence ID" value="NZ_CP138495.1"/>
</dbReference>
<protein>
    <recommendedName>
        <fullName evidence="12">Phosphatidylserine decarboxylase</fullName>
    </recommendedName>
</protein>
<evidence type="ECO:0000256" key="4">
    <source>
        <dbReference type="ARBA" id="ARBA00023136"/>
    </source>
</evidence>
<proteinExistence type="predicted"/>
<evidence type="ECO:0000256" key="2">
    <source>
        <dbReference type="ARBA" id="ARBA00022516"/>
    </source>
</evidence>
<evidence type="ECO:0000256" key="6">
    <source>
        <dbReference type="ARBA" id="ARBA00023209"/>
    </source>
</evidence>
<sequence length="191" mass="21220">MFHKEGFKSIAFVAIITVICIIAIDKFILTRGYRIITQLLFLIPLLATLFFFRNSKKKIYTNNENAIAPINGTISSITKNKTLHKLQITITPSLFTTRTIHAPIAGKITYVSNGIHINNSPFNAIILVFPSGKNKEKTMDTSALKAEVLQGEPIHFLPFSSKVQLLVPLNSNLIVNLGDQVKSGQHIFSTL</sequence>
<accession>A0A2H1E845</accession>
<keyword evidence="4 9" id="KW-0472">Membrane</keyword>
<evidence type="ECO:0000256" key="5">
    <source>
        <dbReference type="ARBA" id="ARBA00023145"/>
    </source>
</evidence>
<evidence type="ECO:0000256" key="8">
    <source>
        <dbReference type="ARBA" id="ARBA00023317"/>
    </source>
</evidence>
<keyword evidence="8" id="KW-0670">Pyruvate</keyword>
<dbReference type="STRING" id="1349785.GCA_000509405_01258"/>
<keyword evidence="1" id="KW-1003">Cell membrane</keyword>
<dbReference type="KEGG" id="tmar:MARIT_1069"/>
<keyword evidence="9" id="KW-1133">Transmembrane helix</keyword>
<evidence type="ECO:0008006" key="12">
    <source>
        <dbReference type="Google" id="ProtNLM"/>
    </source>
</evidence>
<organism evidence="10 11">
    <name type="scientific">Tenacibaculum maritimum NCIMB 2154</name>
    <dbReference type="NCBI Taxonomy" id="1349785"/>
    <lineage>
        <taxon>Bacteria</taxon>
        <taxon>Pseudomonadati</taxon>
        <taxon>Bacteroidota</taxon>
        <taxon>Flavobacteriia</taxon>
        <taxon>Flavobacteriales</taxon>
        <taxon>Flavobacteriaceae</taxon>
        <taxon>Tenacibaculum</taxon>
    </lineage>
</organism>